<sequence>MLMICSHRNSKTISKLQWVSTIPSTRPYVILNGNPDQDEESIYNEETHIVTLKCPDDYAGLPKKIKAGFRFVKERFDPDFVFKIDDDMFVDLDKLFDSLKTLDCDYAGSICHLKYRELYAAGPLYYVSRNAIGLLRDMDIHYSSAEDVCVGNCLKGVIRLSFPLYTDIIDEGKTAIAYHDHKRQFL</sequence>
<dbReference type="Gene3D" id="3.90.550.50">
    <property type="match status" value="1"/>
</dbReference>
<protein>
    <recommendedName>
        <fullName evidence="10">Hexosyltransferase</fullName>
    </recommendedName>
</protein>
<dbReference type="InterPro" id="IPR002659">
    <property type="entry name" value="Glyco_trans_31"/>
</dbReference>
<dbReference type="PANTHER" id="PTHR11214:SF3">
    <property type="entry name" value="BETA-1,3-GALACTOSYLTRANSFERASE 6"/>
    <property type="match status" value="1"/>
</dbReference>
<evidence type="ECO:0000256" key="8">
    <source>
        <dbReference type="ARBA" id="ARBA00023136"/>
    </source>
</evidence>
<evidence type="ECO:0000256" key="5">
    <source>
        <dbReference type="ARBA" id="ARBA00022968"/>
    </source>
</evidence>
<dbReference type="PANTHER" id="PTHR11214">
    <property type="entry name" value="BETA-1,3-N-ACETYLGLUCOSAMINYLTRANSFERASE"/>
    <property type="match status" value="1"/>
</dbReference>
<dbReference type="EMBL" id="MN739976">
    <property type="protein sequence ID" value="QHT80905.1"/>
    <property type="molecule type" value="Genomic_DNA"/>
</dbReference>
<dbReference type="SUPFAM" id="SSF53448">
    <property type="entry name" value="Nucleotide-diphospho-sugar transferases"/>
    <property type="match status" value="1"/>
</dbReference>
<evidence type="ECO:0000256" key="7">
    <source>
        <dbReference type="ARBA" id="ARBA00023034"/>
    </source>
</evidence>
<evidence type="ECO:0000256" key="1">
    <source>
        <dbReference type="ARBA" id="ARBA00004323"/>
    </source>
</evidence>
<proteinExistence type="predicted"/>
<keyword evidence="7" id="KW-0333">Golgi apparatus</keyword>
<keyword evidence="5" id="KW-0735">Signal-anchor</keyword>
<dbReference type="GO" id="GO:0016758">
    <property type="term" value="F:hexosyltransferase activity"/>
    <property type="evidence" value="ECO:0007669"/>
    <property type="project" value="InterPro"/>
</dbReference>
<dbReference type="GO" id="GO:0000139">
    <property type="term" value="C:Golgi membrane"/>
    <property type="evidence" value="ECO:0007669"/>
    <property type="project" value="UniProtKB-SubCell"/>
</dbReference>
<keyword evidence="8" id="KW-0472">Membrane</keyword>
<evidence type="ECO:0000313" key="9">
    <source>
        <dbReference type="EMBL" id="QHT80905.1"/>
    </source>
</evidence>
<dbReference type="AlphaFoldDB" id="A0A6C0HL76"/>
<dbReference type="Pfam" id="PF01762">
    <property type="entry name" value="Galactosyl_T"/>
    <property type="match status" value="1"/>
</dbReference>
<keyword evidence="6" id="KW-1133">Transmembrane helix</keyword>
<evidence type="ECO:0000256" key="2">
    <source>
        <dbReference type="ARBA" id="ARBA00022676"/>
    </source>
</evidence>
<evidence type="ECO:0000256" key="3">
    <source>
        <dbReference type="ARBA" id="ARBA00022679"/>
    </source>
</evidence>
<comment type="subcellular location">
    <subcellularLocation>
        <location evidence="1">Golgi apparatus membrane</location>
        <topology evidence="1">Single-pass type II membrane protein</topology>
    </subcellularLocation>
</comment>
<evidence type="ECO:0008006" key="10">
    <source>
        <dbReference type="Google" id="ProtNLM"/>
    </source>
</evidence>
<evidence type="ECO:0000256" key="4">
    <source>
        <dbReference type="ARBA" id="ARBA00022692"/>
    </source>
</evidence>
<dbReference type="InterPro" id="IPR029044">
    <property type="entry name" value="Nucleotide-diphossugar_trans"/>
</dbReference>
<organism evidence="9">
    <name type="scientific">viral metagenome</name>
    <dbReference type="NCBI Taxonomy" id="1070528"/>
    <lineage>
        <taxon>unclassified sequences</taxon>
        <taxon>metagenomes</taxon>
        <taxon>organismal metagenomes</taxon>
    </lineage>
</organism>
<evidence type="ECO:0000256" key="6">
    <source>
        <dbReference type="ARBA" id="ARBA00022989"/>
    </source>
</evidence>
<keyword evidence="2" id="KW-0328">Glycosyltransferase</keyword>
<accession>A0A6C0HL76</accession>
<name>A0A6C0HL76_9ZZZZ</name>
<reference evidence="9" key="1">
    <citation type="journal article" date="2020" name="Nature">
        <title>Giant virus diversity and host interactions through global metagenomics.</title>
        <authorList>
            <person name="Schulz F."/>
            <person name="Roux S."/>
            <person name="Paez-Espino D."/>
            <person name="Jungbluth S."/>
            <person name="Walsh D.A."/>
            <person name="Denef V.J."/>
            <person name="McMahon K.D."/>
            <person name="Konstantinidis K.T."/>
            <person name="Eloe-Fadrosh E.A."/>
            <person name="Kyrpides N.C."/>
            <person name="Woyke T."/>
        </authorList>
    </citation>
    <scope>NUCLEOTIDE SEQUENCE</scope>
    <source>
        <strain evidence="9">GVMAG-M-3300023184-135</strain>
    </source>
</reference>
<keyword evidence="3" id="KW-0808">Transferase</keyword>
<keyword evidence="4" id="KW-0812">Transmembrane</keyword>